<dbReference type="InterPro" id="IPR052158">
    <property type="entry name" value="INH-QAR"/>
</dbReference>
<accession>A0A423XNG3</accession>
<dbReference type="Proteomes" id="UP000285146">
    <property type="component" value="Unassembled WGS sequence"/>
</dbReference>
<feature type="compositionally biased region" description="Polar residues" evidence="1">
    <location>
        <begin position="132"/>
        <end position="143"/>
    </location>
</feature>
<organism evidence="2 3">
    <name type="scientific">Cytospora leucostoma</name>
    <dbReference type="NCBI Taxonomy" id="1230097"/>
    <lineage>
        <taxon>Eukaryota</taxon>
        <taxon>Fungi</taxon>
        <taxon>Dikarya</taxon>
        <taxon>Ascomycota</taxon>
        <taxon>Pezizomycotina</taxon>
        <taxon>Sordariomycetes</taxon>
        <taxon>Sordariomycetidae</taxon>
        <taxon>Diaporthales</taxon>
        <taxon>Cytosporaceae</taxon>
        <taxon>Cytospora</taxon>
    </lineage>
</organism>
<sequence>MLRSPPRGYGGKNAAALVDLSRIVPAPLGLDTIRAEDGGESVSEMSEMARKHLHIGVYIPSPSGAQLLDTACVDILAMMSHQYLSDLAGLPERLTSLAPDVTISYIGAGGTTTTARDDKQEEDPAAAPAADTKSTNTPESNTDLDPVHLTAGMRVQLTHHTSSPAVAPGKLDAVLVPGPDPRDAWTEDSLSWLRAQAAAGGTHILSVCTGIFICGAAGLLGGGEEEEEENNNNNNNNSNSNDNDGGNGDGNGVDGERKTKRKRKVACGPRGSQPELRRLYPGCDFVGDQVRWVRDGNLWSSGGVTNGNDMVAAYCRAESGRFPGPVVEVVLGMADVKGSNRRMPYRKGYGL</sequence>
<evidence type="ECO:0000256" key="1">
    <source>
        <dbReference type="SAM" id="MobiDB-lite"/>
    </source>
</evidence>
<dbReference type="PANTHER" id="PTHR43130:SF7">
    <property type="entry name" value="DJ-1_PFPI DOMAIN-CONTAINING PROTEIN"/>
    <property type="match status" value="1"/>
</dbReference>
<dbReference type="AlphaFoldDB" id="A0A423XNG3"/>
<evidence type="ECO:0008006" key="4">
    <source>
        <dbReference type="Google" id="ProtNLM"/>
    </source>
</evidence>
<evidence type="ECO:0000313" key="3">
    <source>
        <dbReference type="Proteomes" id="UP000285146"/>
    </source>
</evidence>
<feature type="region of interest" description="Disordered" evidence="1">
    <location>
        <begin position="223"/>
        <end position="271"/>
    </location>
</feature>
<dbReference type="EMBL" id="LKEB01000001">
    <property type="protein sequence ID" value="ROW18162.1"/>
    <property type="molecule type" value="Genomic_DNA"/>
</dbReference>
<feature type="region of interest" description="Disordered" evidence="1">
    <location>
        <begin position="112"/>
        <end position="144"/>
    </location>
</feature>
<feature type="compositionally biased region" description="Low complexity" evidence="1">
    <location>
        <begin position="231"/>
        <end position="244"/>
    </location>
</feature>
<dbReference type="SUPFAM" id="SSF52317">
    <property type="entry name" value="Class I glutamine amidotransferase-like"/>
    <property type="match status" value="1"/>
</dbReference>
<protein>
    <recommendedName>
        <fullName evidence="4">DJ-1/PfpI domain-containing protein</fullName>
    </recommendedName>
</protein>
<dbReference type="Gene3D" id="3.40.50.880">
    <property type="match status" value="1"/>
</dbReference>
<reference evidence="2 3" key="1">
    <citation type="submission" date="2015-09" db="EMBL/GenBank/DDBJ databases">
        <title>Host preference determinants of Valsa canker pathogens revealed by comparative genomics.</title>
        <authorList>
            <person name="Yin Z."/>
            <person name="Huang L."/>
        </authorList>
    </citation>
    <scope>NUCLEOTIDE SEQUENCE [LARGE SCALE GENOMIC DNA]</scope>
    <source>
        <strain evidence="2 3">SXYLt</strain>
    </source>
</reference>
<keyword evidence="3" id="KW-1185">Reference proteome</keyword>
<dbReference type="InterPro" id="IPR029062">
    <property type="entry name" value="Class_I_gatase-like"/>
</dbReference>
<dbReference type="PANTHER" id="PTHR43130">
    <property type="entry name" value="ARAC-FAMILY TRANSCRIPTIONAL REGULATOR"/>
    <property type="match status" value="1"/>
</dbReference>
<name>A0A423XNG3_9PEZI</name>
<proteinExistence type="predicted"/>
<evidence type="ECO:0000313" key="2">
    <source>
        <dbReference type="EMBL" id="ROW18162.1"/>
    </source>
</evidence>
<dbReference type="InParanoid" id="A0A423XNG3"/>
<comment type="caution">
    <text evidence="2">The sequence shown here is derived from an EMBL/GenBank/DDBJ whole genome shotgun (WGS) entry which is preliminary data.</text>
</comment>
<gene>
    <name evidence="2" type="ORF">VPNG_00079</name>
</gene>
<dbReference type="OrthoDB" id="543156at2759"/>